<evidence type="ECO:0000313" key="2">
    <source>
        <dbReference type="EMBL" id="HAE9831644.1"/>
    </source>
</evidence>
<keyword evidence="1" id="KW-0732">Signal</keyword>
<dbReference type="AlphaFoldDB" id="A0A739XA30"/>
<evidence type="ECO:0008006" key="3">
    <source>
        <dbReference type="Google" id="ProtNLM"/>
    </source>
</evidence>
<dbReference type="EMBL" id="DAATRM010000174">
    <property type="protein sequence ID" value="HAE9831644.1"/>
    <property type="molecule type" value="Genomic_DNA"/>
</dbReference>
<reference evidence="2" key="2">
    <citation type="submission" date="2018-07" db="EMBL/GenBank/DDBJ databases">
        <authorList>
            <consortium name="NCBI Pathogen Detection Project"/>
        </authorList>
    </citation>
    <scope>NUCLEOTIDE SEQUENCE</scope>
    <source>
        <strain evidence="2">ID118700</strain>
    </source>
</reference>
<sequence>MTEWIFNLKTKLTVLVMMLCSLCVTKVYAVEPGINECVVTSGQNINLRSINLTTDDFKPGPDSVIYSINQDAVFKCSMGYGTQFPQLVFNQGYFSKFTQTLDAMGLGFRMSIKETENASNVVSFSWDEIKSTQSGNELRKEFGTKLPVGTTERKVRITLDFLYTKAYSESSAVTAFTGISNVLNIVPFSYSLRQNGFVLSGFNVRILRN</sequence>
<organism evidence="2">
    <name type="scientific">Salmonella enterica subsp. enterica serovar Heidelberg</name>
    <dbReference type="NCBI Taxonomy" id="611"/>
    <lineage>
        <taxon>Bacteria</taxon>
        <taxon>Pseudomonadati</taxon>
        <taxon>Pseudomonadota</taxon>
        <taxon>Gammaproteobacteria</taxon>
        <taxon>Enterobacterales</taxon>
        <taxon>Enterobacteriaceae</taxon>
        <taxon>Salmonella</taxon>
    </lineage>
</organism>
<accession>A0A739XA30</accession>
<evidence type="ECO:0000256" key="1">
    <source>
        <dbReference type="SAM" id="SignalP"/>
    </source>
</evidence>
<protein>
    <recommendedName>
        <fullName evidence="3">Fimbrial protein</fullName>
    </recommendedName>
</protein>
<feature type="non-terminal residue" evidence="2">
    <location>
        <position position="209"/>
    </location>
</feature>
<feature type="signal peptide" evidence="1">
    <location>
        <begin position="1"/>
        <end position="29"/>
    </location>
</feature>
<feature type="chain" id="PRO_5027765435" description="Fimbrial protein" evidence="1">
    <location>
        <begin position="30"/>
        <end position="209"/>
    </location>
</feature>
<proteinExistence type="predicted"/>
<reference evidence="2" key="1">
    <citation type="journal article" date="2018" name="Genome Biol.">
        <title>SKESA: strategic k-mer extension for scrupulous assemblies.</title>
        <authorList>
            <person name="Souvorov A."/>
            <person name="Agarwala R."/>
            <person name="Lipman D.J."/>
        </authorList>
    </citation>
    <scope>NUCLEOTIDE SEQUENCE</scope>
    <source>
        <strain evidence="2">ID118700</strain>
    </source>
</reference>
<gene>
    <name evidence="2" type="ORF">G4V88_004409</name>
</gene>
<name>A0A739XA30_SALET</name>
<comment type="caution">
    <text evidence="2">The sequence shown here is derived from an EMBL/GenBank/DDBJ whole genome shotgun (WGS) entry which is preliminary data.</text>
</comment>